<gene>
    <name evidence="5" type="ORF">EV148_102106</name>
</gene>
<dbReference type="EMBL" id="SLWQ01000002">
    <property type="protein sequence ID" value="TCO41755.1"/>
    <property type="molecule type" value="Genomic_DNA"/>
</dbReference>
<dbReference type="InterPro" id="IPR016032">
    <property type="entry name" value="Sig_transdc_resp-reg_C-effctor"/>
</dbReference>
<protein>
    <submittedName>
        <fullName evidence="5">DNA-binding winged helix-turn-helix (WHTH) protein</fullName>
    </submittedName>
</protein>
<dbReference type="InterPro" id="IPR036388">
    <property type="entry name" value="WH-like_DNA-bd_sf"/>
</dbReference>
<accession>A0A4R2IGA3</accession>
<dbReference type="SUPFAM" id="SSF48452">
    <property type="entry name" value="TPR-like"/>
    <property type="match status" value="1"/>
</dbReference>
<dbReference type="GO" id="GO:0006355">
    <property type="term" value="P:regulation of DNA-templated transcription"/>
    <property type="evidence" value="ECO:0007669"/>
    <property type="project" value="InterPro"/>
</dbReference>
<dbReference type="Proteomes" id="UP000294862">
    <property type="component" value="Unassembled WGS sequence"/>
</dbReference>
<dbReference type="Gene3D" id="1.10.10.10">
    <property type="entry name" value="Winged helix-like DNA-binding domain superfamily/Winged helix DNA-binding domain"/>
    <property type="match status" value="1"/>
</dbReference>
<dbReference type="OrthoDB" id="9149639at2"/>
<keyword evidence="1 2" id="KW-0238">DNA-binding</keyword>
<evidence type="ECO:0000256" key="2">
    <source>
        <dbReference type="PROSITE-ProRule" id="PRU01091"/>
    </source>
</evidence>
<comment type="caution">
    <text evidence="5">The sequence shown here is derived from an EMBL/GenBank/DDBJ whole genome shotgun (WGS) entry which is preliminary data.</text>
</comment>
<dbReference type="RefSeq" id="WP_158287325.1">
    <property type="nucleotide sequence ID" value="NZ_SLWQ01000002.1"/>
</dbReference>
<evidence type="ECO:0000313" key="6">
    <source>
        <dbReference type="Proteomes" id="UP000294862"/>
    </source>
</evidence>
<evidence type="ECO:0000313" key="5">
    <source>
        <dbReference type="EMBL" id="TCO41755.1"/>
    </source>
</evidence>
<sequence length="812" mass="86308">MTTTYRFDDFDLSPAKRELRKAGRPLALPARAFDCLAYLIEHRERAVGRDELIAAVWGRVEVSDALLGHTIVRIRRSLGDTGNEQRTIRTVPRFGYRWALPLEIVPDRPAAPTGPADPASAPASEATGADAAKGVASESVAAIGEAPPATSPRPRVVAGVAFAALTVFVLLGYAAWQRATHVAPVSSSGPVVPAAADADADGDAPVAVAALVLPADVDAPEEWHWLRLGLMDLVANRLRGGALPTAPSESVVSLLRQRGNASPSDLLHDATLAQVAALRVLPHVDRADGRWRVRLEALGTQRSLDAEAQAGDAIAAARDAADALLRKLGKQPRAASADDATPALEELLQRSGAAMLADQLDEARALIAAAPAALRESPRVVHRMAQIELRSGDYDAAETRMHALVDRLPAGRDDALRARALLTLAAAQVRRNHAELAVDLYEEAIALRTAASDHEVLGVARLGRGAVLGQQGHWEEATAELSQARTELATIGDSLGVASVDVNLGEFQRMRHRPADALAVLKAAARQFERLGAREGRAYALVQQALAESELLEVDAALATSERFWPPEAHTNNRRLRWQLVRTRALALVGVGRIAEAQALLAGIARDADPQRDAATRAQAALLEAVITRRSGDEAGAAVALQRARIPALHDADPADWTRTLVLHARVQRERGDPAAAAATTAALQADKGTDAWRTMQASLAAAEQAWAEHRREPALEQFAQAMKAAEQLGVPEDLVEVGAAYLDALVEASQLDSARAVSGRIAIWADRDARAAGAQARLFRALGQDDAARVAEENEARLLAGYAGLGGRAPR</sequence>
<dbReference type="SUPFAM" id="SSF46894">
    <property type="entry name" value="C-terminal effector domain of the bipartite response regulators"/>
    <property type="match status" value="1"/>
</dbReference>
<dbReference type="Gene3D" id="1.25.40.10">
    <property type="entry name" value="Tetratricopeptide repeat domain"/>
    <property type="match status" value="1"/>
</dbReference>
<dbReference type="GO" id="GO:0003677">
    <property type="term" value="F:DNA binding"/>
    <property type="evidence" value="ECO:0007669"/>
    <property type="project" value="UniProtKB-UniRule"/>
</dbReference>
<dbReference type="GO" id="GO:0000160">
    <property type="term" value="P:phosphorelay signal transduction system"/>
    <property type="evidence" value="ECO:0007669"/>
    <property type="project" value="InterPro"/>
</dbReference>
<keyword evidence="6" id="KW-1185">Reference proteome</keyword>
<evidence type="ECO:0000256" key="1">
    <source>
        <dbReference type="ARBA" id="ARBA00023125"/>
    </source>
</evidence>
<organism evidence="5 6">
    <name type="scientific">Dokdonella fugitiva</name>
    <dbReference type="NCBI Taxonomy" id="328517"/>
    <lineage>
        <taxon>Bacteria</taxon>
        <taxon>Pseudomonadati</taxon>
        <taxon>Pseudomonadota</taxon>
        <taxon>Gammaproteobacteria</taxon>
        <taxon>Lysobacterales</taxon>
        <taxon>Rhodanobacteraceae</taxon>
        <taxon>Dokdonella</taxon>
    </lineage>
</organism>
<proteinExistence type="predicted"/>
<dbReference type="AlphaFoldDB" id="A0A4R2IGA3"/>
<feature type="DNA-binding region" description="OmpR/PhoB-type" evidence="2">
    <location>
        <begin position="2"/>
        <end position="100"/>
    </location>
</feature>
<evidence type="ECO:0000256" key="3">
    <source>
        <dbReference type="SAM" id="MobiDB-lite"/>
    </source>
</evidence>
<feature type="domain" description="OmpR/PhoB-type" evidence="4">
    <location>
        <begin position="2"/>
        <end position="100"/>
    </location>
</feature>
<dbReference type="CDD" id="cd00383">
    <property type="entry name" value="trans_reg_C"/>
    <property type="match status" value="1"/>
</dbReference>
<dbReference type="InterPro" id="IPR011990">
    <property type="entry name" value="TPR-like_helical_dom_sf"/>
</dbReference>
<dbReference type="SMART" id="SM00862">
    <property type="entry name" value="Trans_reg_C"/>
    <property type="match status" value="1"/>
</dbReference>
<name>A0A4R2IGA3_9GAMM</name>
<dbReference type="Pfam" id="PF00486">
    <property type="entry name" value="Trans_reg_C"/>
    <property type="match status" value="1"/>
</dbReference>
<dbReference type="InterPro" id="IPR001867">
    <property type="entry name" value="OmpR/PhoB-type_DNA-bd"/>
</dbReference>
<reference evidence="5 6" key="1">
    <citation type="journal article" date="2015" name="Stand. Genomic Sci.">
        <title>Genomic Encyclopedia of Bacterial and Archaeal Type Strains, Phase III: the genomes of soil and plant-associated and newly described type strains.</title>
        <authorList>
            <person name="Whitman W.B."/>
            <person name="Woyke T."/>
            <person name="Klenk H.P."/>
            <person name="Zhou Y."/>
            <person name="Lilburn T.G."/>
            <person name="Beck B.J."/>
            <person name="De Vos P."/>
            <person name="Vandamme P."/>
            <person name="Eisen J.A."/>
            <person name="Garrity G."/>
            <person name="Hugenholtz P."/>
            <person name="Kyrpides N.C."/>
        </authorList>
    </citation>
    <scope>NUCLEOTIDE SEQUENCE [LARGE SCALE GENOMIC DNA]</scope>
    <source>
        <strain evidence="5 6">A3</strain>
    </source>
</reference>
<evidence type="ECO:0000259" key="4">
    <source>
        <dbReference type="PROSITE" id="PS51755"/>
    </source>
</evidence>
<feature type="region of interest" description="Disordered" evidence="3">
    <location>
        <begin position="109"/>
        <end position="131"/>
    </location>
</feature>
<feature type="compositionally biased region" description="Low complexity" evidence="3">
    <location>
        <begin position="109"/>
        <end position="127"/>
    </location>
</feature>
<dbReference type="PROSITE" id="PS51755">
    <property type="entry name" value="OMPR_PHOB"/>
    <property type="match status" value="1"/>
</dbReference>